<evidence type="ECO:0000259" key="2">
    <source>
        <dbReference type="Pfam" id="PF13240"/>
    </source>
</evidence>
<dbReference type="InterPro" id="IPR026870">
    <property type="entry name" value="Zinc_ribbon_dom"/>
</dbReference>
<dbReference type="Pfam" id="PF13240">
    <property type="entry name" value="Zn_Ribbon_1"/>
    <property type="match status" value="1"/>
</dbReference>
<dbReference type="Gene3D" id="1.20.58.1690">
    <property type="match status" value="1"/>
</dbReference>
<feature type="domain" description="Zinc-ribbon" evidence="2">
    <location>
        <begin position="2"/>
        <end position="24"/>
    </location>
</feature>
<protein>
    <recommendedName>
        <fullName evidence="6">YARHG domain-containing protein</fullName>
    </recommendedName>
</protein>
<gene>
    <name evidence="4" type="ORF">ERS852420_00405</name>
</gene>
<dbReference type="AlphaFoldDB" id="A0A173R911"/>
<dbReference type="InterPro" id="IPR025582">
    <property type="entry name" value="YARHG_dom"/>
</dbReference>
<dbReference type="Pfam" id="PF13308">
    <property type="entry name" value="YARHG"/>
    <property type="match status" value="1"/>
</dbReference>
<organism evidence="4 5">
    <name type="scientific">Roseburia faecis</name>
    <dbReference type="NCBI Taxonomy" id="301302"/>
    <lineage>
        <taxon>Bacteria</taxon>
        <taxon>Bacillati</taxon>
        <taxon>Bacillota</taxon>
        <taxon>Clostridia</taxon>
        <taxon>Lachnospirales</taxon>
        <taxon>Lachnospiraceae</taxon>
        <taxon>Roseburia</taxon>
    </lineage>
</organism>
<reference evidence="4 5" key="1">
    <citation type="submission" date="2015-09" db="EMBL/GenBank/DDBJ databases">
        <authorList>
            <consortium name="Pathogen Informatics"/>
        </authorList>
    </citation>
    <scope>NUCLEOTIDE SEQUENCE [LARGE SCALE GENOMIC DNA]</scope>
    <source>
        <strain evidence="4 5">2789STDY5608863</strain>
    </source>
</reference>
<dbReference type="RefSeq" id="WP_055261014.1">
    <property type="nucleotide sequence ID" value="NZ_CYXV01000001.1"/>
</dbReference>
<evidence type="ECO:0000259" key="3">
    <source>
        <dbReference type="Pfam" id="PF13308"/>
    </source>
</evidence>
<keyword evidence="1" id="KW-1133">Transmembrane helix</keyword>
<dbReference type="EMBL" id="CYXV01000001">
    <property type="protein sequence ID" value="CUM74295.1"/>
    <property type="molecule type" value="Genomic_DNA"/>
</dbReference>
<dbReference type="Proteomes" id="UP000095495">
    <property type="component" value="Unassembled WGS sequence"/>
</dbReference>
<evidence type="ECO:0000313" key="4">
    <source>
        <dbReference type="EMBL" id="CUM74295.1"/>
    </source>
</evidence>
<keyword evidence="1" id="KW-0472">Membrane</keyword>
<feature type="domain" description="YARHG" evidence="3">
    <location>
        <begin position="480"/>
        <end position="540"/>
    </location>
</feature>
<accession>A0A173R911</accession>
<evidence type="ECO:0000313" key="5">
    <source>
        <dbReference type="Proteomes" id="UP000095495"/>
    </source>
</evidence>
<feature type="transmembrane region" description="Helical" evidence="1">
    <location>
        <begin position="50"/>
        <end position="69"/>
    </location>
</feature>
<name>A0A173R911_9FIRM</name>
<evidence type="ECO:0000256" key="1">
    <source>
        <dbReference type="SAM" id="Phobius"/>
    </source>
</evidence>
<dbReference type="InterPro" id="IPR038434">
    <property type="entry name" value="YARHG_sf"/>
</dbReference>
<proteinExistence type="predicted"/>
<keyword evidence="1" id="KW-0812">Transmembrane</keyword>
<evidence type="ECO:0008006" key="6">
    <source>
        <dbReference type="Google" id="ProtNLM"/>
    </source>
</evidence>
<sequence length="541" mass="61744">MFCRKCGTENEDQAVFCKECGARLVLGPSLESQIKKLVKRIASLPKKYKVGAGIGIAAVVVILIVVANLNSTINLNNYVTVTFEGYDGYGKATATIDWNKILDKYKKKISYTSKAKSKYEYALFGYSMEELLGNCVSVSLEKEDGLSNGDRVKYVWNIDENQLKKYVDCKIKYSDETVDVSGLEKIKTFDPFENLTLTYGGISPNGTVAISYTGDVLDEDEFYCDTDSGLSNGDVITVYLNSDDMEYYVENYKMIPSETEKEYTVEGLDKYASSVKDISKEMIAAMKKQAESVVTEYTAKMGSDCTVDSVAFVGDYLENCKNDNYADKQNCYGDVYKIKLHVKPSEDYKAVKMVEYYDVQFHNIVVKGNGECEADLSDYYTPGENFSKDCYYGPEDYDYYTYYFDGFETLDDVKNARVDSVAADYDTDWNMDGGDQAEVSDQGRLCSYSTKRKITEEEIQGYLNKDYSSYHFPGDRSVIQMIINEMYALNGYKFQDEDLKNYYEKQDWYNKIESKTTDMAEIYKNMSKTEQDNIKLLKKYK</sequence>